<feature type="compositionally biased region" description="Low complexity" evidence="1">
    <location>
        <begin position="357"/>
        <end position="400"/>
    </location>
</feature>
<feature type="compositionally biased region" description="Acidic residues" evidence="1">
    <location>
        <begin position="339"/>
        <end position="353"/>
    </location>
</feature>
<proteinExistence type="predicted"/>
<dbReference type="EMBL" id="LGAV01000012">
    <property type="protein sequence ID" value="KOS12480.1"/>
    <property type="molecule type" value="Genomic_DNA"/>
</dbReference>
<protein>
    <submittedName>
        <fullName evidence="2">Uncharacterized protein</fullName>
    </submittedName>
</protein>
<gene>
    <name evidence="2" type="ORF">Malapachy_2901</name>
</gene>
<dbReference type="GeneID" id="28729261"/>
<feature type="region of interest" description="Disordered" evidence="1">
    <location>
        <begin position="1"/>
        <end position="27"/>
    </location>
</feature>
<dbReference type="AlphaFoldDB" id="A0A0M8MRS6"/>
<evidence type="ECO:0000256" key="1">
    <source>
        <dbReference type="SAM" id="MobiDB-lite"/>
    </source>
</evidence>
<reference evidence="2 3" key="1">
    <citation type="submission" date="2015-07" db="EMBL/GenBank/DDBJ databases">
        <title>Draft Genome Sequence of Malassezia furfur CBS1878 and Malassezia pachydermatis CBS1879.</title>
        <authorList>
            <person name="Triana S."/>
            <person name="Ohm R."/>
            <person name="Gonzalez A."/>
            <person name="DeCock H."/>
            <person name="Restrepo S."/>
            <person name="Celis A."/>
        </authorList>
    </citation>
    <scope>NUCLEOTIDE SEQUENCE [LARGE SCALE GENOMIC DNA]</scope>
    <source>
        <strain evidence="2 3">CBS 1879</strain>
    </source>
</reference>
<feature type="region of interest" description="Disordered" evidence="1">
    <location>
        <begin position="339"/>
        <end position="441"/>
    </location>
</feature>
<comment type="caution">
    <text evidence="2">The sequence shown here is derived from an EMBL/GenBank/DDBJ whole genome shotgun (WGS) entry which is preliminary data.</text>
</comment>
<evidence type="ECO:0000313" key="2">
    <source>
        <dbReference type="EMBL" id="KOS12480.1"/>
    </source>
</evidence>
<name>A0A0M8MRS6_9BASI</name>
<dbReference type="OrthoDB" id="3364662at2759"/>
<dbReference type="Proteomes" id="UP000037751">
    <property type="component" value="Unassembled WGS sequence"/>
</dbReference>
<feature type="compositionally biased region" description="Low complexity" evidence="1">
    <location>
        <begin position="8"/>
        <end position="22"/>
    </location>
</feature>
<sequence length="441" mass="49158">MAPTPRVQQKTSSAASQTASTKVPQQELGDLHSLRTYLEYEYGTDIGIALSGDAANRRGMNTALKHGAAALEQRDHDVPWRQALGKNAYEFLRRQHTLLWPLAGDDAPAPPWLLADEVAAMMEGQARRTDMETHSLHQVHKQEHAHVWMAVQEKLRSLLLNLVWAPSITVLPSTLQRDIDTAVADPTPYKAEALRSILTYRHWSTDKRLYAHPLTWRDILAVALVHDDPVLRQAAEETCTLLSEVFGAQEYEPRLIRRTWSLEHCAPIQQRAQRVREARDAIPAYNLLDESADVLYRSPPLWPLAASMAPAEQEHREFSMPAWHCSSAEIRDALVWDSEDDGVSDDSNTETSDEVFSISSTSEASSSSSETSLSSSEEDSSSSSSSPYSSDASMPSSSPPITMRRLRKRPPPRRVSGGPSKKPRSSHAPIYPPTITRTQSR</sequence>
<dbReference type="RefSeq" id="XP_017990112.1">
    <property type="nucleotide sequence ID" value="XM_018137385.1"/>
</dbReference>
<evidence type="ECO:0000313" key="3">
    <source>
        <dbReference type="Proteomes" id="UP000037751"/>
    </source>
</evidence>
<keyword evidence="3" id="KW-1185">Reference proteome</keyword>
<organism evidence="2 3">
    <name type="scientific">Malassezia pachydermatis</name>
    <dbReference type="NCBI Taxonomy" id="77020"/>
    <lineage>
        <taxon>Eukaryota</taxon>
        <taxon>Fungi</taxon>
        <taxon>Dikarya</taxon>
        <taxon>Basidiomycota</taxon>
        <taxon>Ustilaginomycotina</taxon>
        <taxon>Malasseziomycetes</taxon>
        <taxon>Malasseziales</taxon>
        <taxon>Malasseziaceae</taxon>
        <taxon>Malassezia</taxon>
    </lineage>
</organism>
<accession>A0A0M8MRS6</accession>
<dbReference type="VEuPathDB" id="FungiDB:Malapachy_2901"/>